<reference evidence="2 3" key="1">
    <citation type="journal article" date="2019" name="G3 (Bethesda)">
        <title>Sequencing of a Wild Apple (Malus baccata) Genome Unravels the Differences Between Cultivated and Wild Apple Species Regarding Disease Resistance and Cold Tolerance.</title>
        <authorList>
            <person name="Chen X."/>
        </authorList>
    </citation>
    <scope>NUCLEOTIDE SEQUENCE [LARGE SCALE GENOMIC DNA]</scope>
    <source>
        <strain evidence="3">cv. Shandingzi</strain>
        <tissue evidence="2">Leaves</tissue>
    </source>
</reference>
<protein>
    <recommendedName>
        <fullName evidence="4">Knottin scorpion toxin-like domain-containing protein</fullName>
    </recommendedName>
</protein>
<feature type="chain" id="PRO_5022153106" description="Knottin scorpion toxin-like domain-containing protein" evidence="1">
    <location>
        <begin position="21"/>
        <end position="85"/>
    </location>
</feature>
<keyword evidence="3" id="KW-1185">Reference proteome</keyword>
<feature type="signal peptide" evidence="1">
    <location>
        <begin position="1"/>
        <end position="20"/>
    </location>
</feature>
<sequence length="85" mass="9227">MAKATSLLNFFLIIVLLGSAAPIIISAAADGCIVKTLGDYQCPNEGFDPQCDLLCKQRLDPRSRSECDRETGGKTNIWCTCLLDC</sequence>
<organism evidence="2 3">
    <name type="scientific">Malus baccata</name>
    <name type="common">Siberian crab apple</name>
    <name type="synonym">Pyrus baccata</name>
    <dbReference type="NCBI Taxonomy" id="106549"/>
    <lineage>
        <taxon>Eukaryota</taxon>
        <taxon>Viridiplantae</taxon>
        <taxon>Streptophyta</taxon>
        <taxon>Embryophyta</taxon>
        <taxon>Tracheophyta</taxon>
        <taxon>Spermatophyta</taxon>
        <taxon>Magnoliopsida</taxon>
        <taxon>eudicotyledons</taxon>
        <taxon>Gunneridae</taxon>
        <taxon>Pentapetalae</taxon>
        <taxon>rosids</taxon>
        <taxon>fabids</taxon>
        <taxon>Rosales</taxon>
        <taxon>Rosaceae</taxon>
        <taxon>Amygdaloideae</taxon>
        <taxon>Maleae</taxon>
        <taxon>Malus</taxon>
    </lineage>
</organism>
<dbReference type="AlphaFoldDB" id="A0A540K5P0"/>
<gene>
    <name evidence="2" type="ORF">C1H46_044908</name>
</gene>
<comment type="caution">
    <text evidence="2">The sequence shown here is derived from an EMBL/GenBank/DDBJ whole genome shotgun (WGS) entry which is preliminary data.</text>
</comment>
<dbReference type="EMBL" id="VIEB01003215">
    <property type="protein sequence ID" value="TQD69559.1"/>
    <property type="molecule type" value="Genomic_DNA"/>
</dbReference>
<accession>A0A540K5P0</accession>
<name>A0A540K5P0_MALBA</name>
<evidence type="ECO:0000313" key="2">
    <source>
        <dbReference type="EMBL" id="TQD69559.1"/>
    </source>
</evidence>
<dbReference type="Proteomes" id="UP000315295">
    <property type="component" value="Unassembled WGS sequence"/>
</dbReference>
<evidence type="ECO:0000256" key="1">
    <source>
        <dbReference type="SAM" id="SignalP"/>
    </source>
</evidence>
<evidence type="ECO:0008006" key="4">
    <source>
        <dbReference type="Google" id="ProtNLM"/>
    </source>
</evidence>
<evidence type="ECO:0000313" key="3">
    <source>
        <dbReference type="Proteomes" id="UP000315295"/>
    </source>
</evidence>
<keyword evidence="1" id="KW-0732">Signal</keyword>
<proteinExistence type="predicted"/>